<dbReference type="AlphaFoldDB" id="A0A8U0PHZ6"/>
<dbReference type="GO" id="GO:0005840">
    <property type="term" value="C:ribosome"/>
    <property type="evidence" value="ECO:0007669"/>
    <property type="project" value="UniProtKB-KW"/>
</dbReference>
<evidence type="ECO:0000256" key="4">
    <source>
        <dbReference type="ARBA" id="ARBA00022980"/>
    </source>
</evidence>
<name>A0A8U0PHZ6_SALNM</name>
<keyword evidence="7" id="KW-1185">Reference proteome</keyword>
<keyword evidence="3" id="KW-0809">Transit peptide</keyword>
<keyword evidence="4 8" id="KW-0689">Ribosomal protein</keyword>
<dbReference type="PANTHER" id="PTHR21244:SF1">
    <property type="entry name" value="SMALL RIBOSOMAL SUBUNIT PROTEIN US3M"/>
    <property type="match status" value="1"/>
</dbReference>
<dbReference type="KEGG" id="snh:120025708"/>
<dbReference type="GeneID" id="120025708"/>
<evidence type="ECO:0000256" key="3">
    <source>
        <dbReference type="ARBA" id="ARBA00022946"/>
    </source>
</evidence>
<evidence type="ECO:0000256" key="6">
    <source>
        <dbReference type="ARBA" id="ARBA00023274"/>
    </source>
</evidence>
<keyword evidence="6" id="KW-0687">Ribonucleoprotein</keyword>
<sequence>MRTANVWLFPQTLSSVKMAASLSCQSVISNALARVGTSIYNNSATRALHVTAACCKNRAARIRVGKGDRPLTYEQALHPHHIGHRKGWLSQHTSNLQGEGGASDRTVEDVFVRRFLFGTFHNCLANEIVIKRRGNMLVVCTLMLQKLPPQKFYFLIGYTEILLSHFYKCPVKMEVQTLEDKAVYKYL</sequence>
<dbReference type="RefSeq" id="XP_038826211.1">
    <property type="nucleotide sequence ID" value="XM_038970283.1"/>
</dbReference>
<dbReference type="GO" id="GO:0006412">
    <property type="term" value="P:translation"/>
    <property type="evidence" value="ECO:0007669"/>
    <property type="project" value="TreeGrafter"/>
</dbReference>
<evidence type="ECO:0000256" key="1">
    <source>
        <dbReference type="ARBA" id="ARBA00004173"/>
    </source>
</evidence>
<comment type="similarity">
    <text evidence="2">Belongs to the universal ribosomal protein uS3 family.</text>
</comment>
<dbReference type="GO" id="GO:1990904">
    <property type="term" value="C:ribonucleoprotein complex"/>
    <property type="evidence" value="ECO:0007669"/>
    <property type="project" value="UniProtKB-KW"/>
</dbReference>
<dbReference type="Proteomes" id="UP000808372">
    <property type="component" value="Chromosome 31"/>
</dbReference>
<organism evidence="7 8">
    <name type="scientific">Salvelinus namaycush</name>
    <name type="common">Lake trout</name>
    <name type="synonym">Salmo namaycush</name>
    <dbReference type="NCBI Taxonomy" id="8040"/>
    <lineage>
        <taxon>Eukaryota</taxon>
        <taxon>Metazoa</taxon>
        <taxon>Chordata</taxon>
        <taxon>Craniata</taxon>
        <taxon>Vertebrata</taxon>
        <taxon>Euteleostomi</taxon>
        <taxon>Actinopterygii</taxon>
        <taxon>Neopterygii</taxon>
        <taxon>Teleostei</taxon>
        <taxon>Protacanthopterygii</taxon>
        <taxon>Salmoniformes</taxon>
        <taxon>Salmonidae</taxon>
        <taxon>Salmoninae</taxon>
        <taxon>Salvelinus</taxon>
    </lineage>
</organism>
<gene>
    <name evidence="8" type="primary">mrps24</name>
</gene>
<dbReference type="Pfam" id="PF14955">
    <property type="entry name" value="MRP-S24"/>
    <property type="match status" value="1"/>
</dbReference>
<dbReference type="InterPro" id="IPR026146">
    <property type="entry name" value="Ribosomal_uS3m"/>
</dbReference>
<proteinExistence type="inferred from homology"/>
<evidence type="ECO:0000313" key="7">
    <source>
        <dbReference type="Proteomes" id="UP000808372"/>
    </source>
</evidence>
<comment type="subcellular location">
    <subcellularLocation>
        <location evidence="1">Mitochondrion</location>
    </subcellularLocation>
</comment>
<evidence type="ECO:0000256" key="2">
    <source>
        <dbReference type="ARBA" id="ARBA00010761"/>
    </source>
</evidence>
<dbReference type="PANTHER" id="PTHR21244">
    <property type="entry name" value="MITOCHONDRIAL 28S RIBOSOMAL PROTEIN S24"/>
    <property type="match status" value="1"/>
</dbReference>
<protein>
    <submittedName>
        <fullName evidence="8">28S ribosomal protein S24, mitochondrial</fullName>
    </submittedName>
</protein>
<reference evidence="8" key="1">
    <citation type="submission" date="2025-08" db="UniProtKB">
        <authorList>
            <consortium name="RefSeq"/>
        </authorList>
    </citation>
    <scope>IDENTIFICATION</scope>
    <source>
        <tissue evidence="8">White muscle</tissue>
    </source>
</reference>
<evidence type="ECO:0000256" key="5">
    <source>
        <dbReference type="ARBA" id="ARBA00023128"/>
    </source>
</evidence>
<accession>A0A8U0PHZ6</accession>
<keyword evidence="5" id="KW-0496">Mitochondrion</keyword>
<evidence type="ECO:0000313" key="8">
    <source>
        <dbReference type="RefSeq" id="XP_038826211.1"/>
    </source>
</evidence>
<dbReference type="CTD" id="64951"/>
<dbReference type="GO" id="GO:0005739">
    <property type="term" value="C:mitochondrion"/>
    <property type="evidence" value="ECO:0007669"/>
    <property type="project" value="UniProtKB-SubCell"/>
</dbReference>